<dbReference type="PIRSF" id="PIRSF003107">
    <property type="entry name" value="PhoU"/>
    <property type="match status" value="1"/>
</dbReference>
<proteinExistence type="inferred from homology"/>
<evidence type="ECO:0000259" key="9">
    <source>
        <dbReference type="Pfam" id="PF01895"/>
    </source>
</evidence>
<dbReference type="InterPro" id="IPR038078">
    <property type="entry name" value="PhoU-like_sf"/>
</dbReference>
<name>A0A0A2EST7_PORCN</name>
<keyword evidence="6 8" id="KW-0592">Phosphate transport</keyword>
<dbReference type="EMBL" id="JQJD01000050">
    <property type="protein sequence ID" value="KGN79389.1"/>
    <property type="molecule type" value="Genomic_DNA"/>
</dbReference>
<keyword evidence="11" id="KW-1185">Reference proteome</keyword>
<feature type="domain" description="PhoU" evidence="9">
    <location>
        <begin position="16"/>
        <end position="102"/>
    </location>
</feature>
<comment type="subunit">
    <text evidence="3 8">Homodimer.</text>
</comment>
<dbReference type="OrthoDB" id="9814256at2"/>
<evidence type="ECO:0000256" key="6">
    <source>
        <dbReference type="ARBA" id="ARBA00022592"/>
    </source>
</evidence>
<dbReference type="InterPro" id="IPR026022">
    <property type="entry name" value="PhoU_dom"/>
</dbReference>
<organism evidence="10 11">
    <name type="scientific">Porphyromonas cangingivalis</name>
    <dbReference type="NCBI Taxonomy" id="36874"/>
    <lineage>
        <taxon>Bacteria</taxon>
        <taxon>Pseudomonadati</taxon>
        <taxon>Bacteroidota</taxon>
        <taxon>Bacteroidia</taxon>
        <taxon>Bacteroidales</taxon>
        <taxon>Porphyromonadaceae</taxon>
        <taxon>Porphyromonas</taxon>
    </lineage>
</organism>
<dbReference type="RefSeq" id="WP_025838615.1">
    <property type="nucleotide sequence ID" value="NZ_FUWL01000004.1"/>
</dbReference>
<sequence>MKHTENEMLALKNSVNDMWRLVISQLEKAKHAFLHNDIETALEIVAREKRVDAFELKIDSDGENYIALYSPVAIDLRLVLSLIKISNTLERIGDFTVSIARHVIEEDCNKVSPNLIEDLRIERMLDVLQAMLSEAFVCLETENTKFVGKILAKDEEVNQIYRSAIDTLTKHMEIHPEDIHCGLQLLLLIRKLERIGDHCSNIIEEIVFYVDAKVLKHSGSDKSHILEEGQPEIDPNFNID</sequence>
<evidence type="ECO:0000313" key="10">
    <source>
        <dbReference type="EMBL" id="KGN79389.1"/>
    </source>
</evidence>
<comment type="caution">
    <text evidence="10">The sequence shown here is derived from an EMBL/GenBank/DDBJ whole genome shotgun (WGS) entry which is preliminary data.</text>
</comment>
<dbReference type="eggNOG" id="COG0704">
    <property type="taxonomic scope" value="Bacteria"/>
</dbReference>
<dbReference type="Gene3D" id="1.20.58.220">
    <property type="entry name" value="Phosphate transport system protein phou homolog 2, domain 2"/>
    <property type="match status" value="1"/>
</dbReference>
<evidence type="ECO:0000256" key="5">
    <source>
        <dbReference type="ARBA" id="ARBA00022490"/>
    </source>
</evidence>
<dbReference type="AlphaFoldDB" id="A0A0A2EST7"/>
<dbReference type="PANTHER" id="PTHR42930:SF3">
    <property type="entry name" value="PHOSPHATE-SPECIFIC TRANSPORT SYSTEM ACCESSORY PROTEIN PHOU"/>
    <property type="match status" value="1"/>
</dbReference>
<evidence type="ECO:0000256" key="2">
    <source>
        <dbReference type="ARBA" id="ARBA00008107"/>
    </source>
</evidence>
<dbReference type="NCBIfam" id="TIGR02135">
    <property type="entry name" value="phoU_full"/>
    <property type="match status" value="1"/>
</dbReference>
<evidence type="ECO:0000256" key="8">
    <source>
        <dbReference type="PIRNR" id="PIRNR003107"/>
    </source>
</evidence>
<comment type="similarity">
    <text evidence="2 8">Belongs to the PhoU family.</text>
</comment>
<reference evidence="10 11" key="1">
    <citation type="submission" date="2014-08" db="EMBL/GenBank/DDBJ databases">
        <title>Porphyromonas cangingivalis strain:COT-109_OH1386 Genome sequencing.</title>
        <authorList>
            <person name="Wallis C."/>
            <person name="Deusch O."/>
            <person name="O'Flynn C."/>
            <person name="Davis I."/>
            <person name="Jospin G."/>
            <person name="Darling A.E."/>
            <person name="Coil D.A."/>
            <person name="Alexiev A."/>
            <person name="Horsfall A."/>
            <person name="Kirkwood N."/>
            <person name="Harris S."/>
            <person name="Eisen J.A."/>
        </authorList>
    </citation>
    <scope>NUCLEOTIDE SEQUENCE [LARGE SCALE GENOMIC DNA]</scope>
    <source>
        <strain evidence="11">COT-109 OH1386</strain>
    </source>
</reference>
<evidence type="ECO:0000256" key="3">
    <source>
        <dbReference type="ARBA" id="ARBA00011738"/>
    </source>
</evidence>
<dbReference type="SUPFAM" id="SSF109755">
    <property type="entry name" value="PhoU-like"/>
    <property type="match status" value="1"/>
</dbReference>
<keyword evidence="5 8" id="KW-0963">Cytoplasm</keyword>
<feature type="domain" description="PhoU" evidence="9">
    <location>
        <begin position="121"/>
        <end position="206"/>
    </location>
</feature>
<accession>A0A0A2EST7</accession>
<comment type="function">
    <text evidence="7 8">Plays a role in the regulation of phosphate uptake.</text>
</comment>
<dbReference type="GO" id="GO:0005737">
    <property type="term" value="C:cytoplasm"/>
    <property type="evidence" value="ECO:0007669"/>
    <property type="project" value="UniProtKB-SubCell"/>
</dbReference>
<dbReference type="GO" id="GO:0045936">
    <property type="term" value="P:negative regulation of phosphate metabolic process"/>
    <property type="evidence" value="ECO:0007669"/>
    <property type="project" value="InterPro"/>
</dbReference>
<gene>
    <name evidence="10" type="ORF">HQ35_07405</name>
</gene>
<evidence type="ECO:0000256" key="7">
    <source>
        <dbReference type="ARBA" id="ARBA00056181"/>
    </source>
</evidence>
<comment type="subcellular location">
    <subcellularLocation>
        <location evidence="1 8">Cytoplasm</location>
    </subcellularLocation>
</comment>
<dbReference type="Pfam" id="PF01895">
    <property type="entry name" value="PhoU"/>
    <property type="match status" value="2"/>
</dbReference>
<dbReference type="PANTHER" id="PTHR42930">
    <property type="entry name" value="PHOSPHATE-SPECIFIC TRANSPORT SYSTEM ACCESSORY PROTEIN PHOU"/>
    <property type="match status" value="1"/>
</dbReference>
<dbReference type="GO" id="GO:0006817">
    <property type="term" value="P:phosphate ion transport"/>
    <property type="evidence" value="ECO:0007669"/>
    <property type="project" value="UniProtKB-KW"/>
</dbReference>
<keyword evidence="4 8" id="KW-0813">Transport</keyword>
<dbReference type="FunFam" id="1.20.58.220:FF:000004">
    <property type="entry name" value="Phosphate-specific transport system accessory protein PhoU"/>
    <property type="match status" value="1"/>
</dbReference>
<dbReference type="InterPro" id="IPR028366">
    <property type="entry name" value="PhoU"/>
</dbReference>
<evidence type="ECO:0000256" key="4">
    <source>
        <dbReference type="ARBA" id="ARBA00022448"/>
    </source>
</evidence>
<dbReference type="STRING" id="36874.HQ34_02120"/>
<dbReference type="Proteomes" id="UP000030125">
    <property type="component" value="Unassembled WGS sequence"/>
</dbReference>
<evidence type="ECO:0000313" key="11">
    <source>
        <dbReference type="Proteomes" id="UP000030125"/>
    </source>
</evidence>
<protein>
    <recommendedName>
        <fullName evidence="8">Phosphate-specific transport system accessory protein PhoU</fullName>
    </recommendedName>
</protein>
<dbReference type="GO" id="GO:0030643">
    <property type="term" value="P:intracellular phosphate ion homeostasis"/>
    <property type="evidence" value="ECO:0007669"/>
    <property type="project" value="InterPro"/>
</dbReference>
<evidence type="ECO:0000256" key="1">
    <source>
        <dbReference type="ARBA" id="ARBA00004496"/>
    </source>
</evidence>